<dbReference type="GO" id="GO:0003723">
    <property type="term" value="F:RNA binding"/>
    <property type="evidence" value="ECO:0007669"/>
    <property type="project" value="InterPro"/>
</dbReference>
<dbReference type="SUPFAM" id="SSF56672">
    <property type="entry name" value="DNA/RNA polymerases"/>
    <property type="match status" value="1"/>
</dbReference>
<keyword evidence="9" id="KW-0167">Capsid protein</keyword>
<feature type="compositionally biased region" description="Polar residues" evidence="32">
    <location>
        <begin position="2007"/>
        <end position="2016"/>
    </location>
</feature>
<organism evidence="36 37">
    <name type="scientific">Salivirus A</name>
    <dbReference type="NCBI Taxonomy" id="1330524"/>
    <lineage>
        <taxon>Viruses</taxon>
        <taxon>Riboviria</taxon>
        <taxon>Orthornavirae</taxon>
        <taxon>Pisuviricota</taxon>
        <taxon>Pisoniviricetes</taxon>
        <taxon>Picornavirales</taxon>
        <taxon>Picornaviridae</taxon>
        <taxon>Kodimesavirinae</taxon>
        <taxon>Salivirus</taxon>
        <taxon>Salivirus aklasse</taxon>
    </lineage>
</organism>
<dbReference type="GO" id="GO:0004197">
    <property type="term" value="F:cysteine-type endopeptidase activity"/>
    <property type="evidence" value="ECO:0007669"/>
    <property type="project" value="InterPro"/>
</dbReference>
<dbReference type="InterPro" id="IPR007094">
    <property type="entry name" value="RNA-dir_pol_PSvirus"/>
</dbReference>
<dbReference type="InterPro" id="IPR043504">
    <property type="entry name" value="Peptidase_S1_PA_chymotrypsin"/>
</dbReference>
<dbReference type="GO" id="GO:0015267">
    <property type="term" value="F:channel activity"/>
    <property type="evidence" value="ECO:0007669"/>
    <property type="project" value="UniProtKB-KW"/>
</dbReference>
<evidence type="ECO:0000256" key="4">
    <source>
        <dbReference type="ARBA" id="ARBA00022448"/>
    </source>
</evidence>
<feature type="compositionally biased region" description="Polar residues" evidence="32">
    <location>
        <begin position="713"/>
        <end position="725"/>
    </location>
</feature>
<keyword evidence="20" id="KW-0788">Thiol protease</keyword>
<keyword evidence="11" id="KW-0645">Protease</keyword>
<evidence type="ECO:0000259" key="35">
    <source>
        <dbReference type="PROSITE" id="PS51874"/>
    </source>
</evidence>
<evidence type="ECO:0000256" key="29">
    <source>
        <dbReference type="ARBA" id="ARBA00023288"/>
    </source>
</evidence>
<keyword evidence="23" id="KW-1043">Host membrane</keyword>
<dbReference type="GO" id="GO:0044162">
    <property type="term" value="C:host cell cytoplasmic vesicle membrane"/>
    <property type="evidence" value="ECO:0007669"/>
    <property type="project" value="UniProtKB-SubCell"/>
</dbReference>
<keyword evidence="24" id="KW-0693">Viral RNA replication</keyword>
<dbReference type="GO" id="GO:0039618">
    <property type="term" value="C:T=pseudo3 icosahedral viral capsid"/>
    <property type="evidence" value="ECO:0007669"/>
    <property type="project" value="UniProtKB-KW"/>
</dbReference>
<keyword evidence="26" id="KW-0406">Ion transport</keyword>
<dbReference type="GO" id="GO:0005524">
    <property type="term" value="F:ATP binding"/>
    <property type="evidence" value="ECO:0007669"/>
    <property type="project" value="UniProtKB-KW"/>
</dbReference>
<keyword evidence="30" id="KW-1160">Virus entry into host cell</keyword>
<dbReference type="InterPro" id="IPR043128">
    <property type="entry name" value="Rev_trsase/Diguanyl_cyclase"/>
</dbReference>
<dbReference type="Pfam" id="PF22663">
    <property type="entry name" value="Rhv_5"/>
    <property type="match status" value="1"/>
</dbReference>
<feature type="region of interest" description="Disordered" evidence="32">
    <location>
        <begin position="141"/>
        <end position="173"/>
    </location>
</feature>
<dbReference type="InterPro" id="IPR001676">
    <property type="entry name" value="Picornavirus_capsid"/>
</dbReference>
<dbReference type="InterPro" id="IPR014759">
    <property type="entry name" value="Helicase_SF3_ssRNA_vir"/>
</dbReference>
<dbReference type="InterPro" id="IPR027417">
    <property type="entry name" value="P-loop_NTPase"/>
</dbReference>
<keyword evidence="27" id="KW-0472">Membrane</keyword>
<evidence type="ECO:0000256" key="5">
    <source>
        <dbReference type="ARBA" id="ARBA00022484"/>
    </source>
</evidence>
<accession>A0A0N9H9R3</accession>
<feature type="domain" description="SF3 helicase" evidence="34">
    <location>
        <begin position="1358"/>
        <end position="1522"/>
    </location>
</feature>
<keyword evidence="13" id="KW-0548">Nucleotidyltransferase</keyword>
<dbReference type="InterPro" id="IPR000605">
    <property type="entry name" value="Helicase_SF3_ssDNA/RNA_vir"/>
</dbReference>
<keyword evidence="6" id="KW-1036">Host cytoplasmic vesicle</keyword>
<reference evidence="36 37" key="1">
    <citation type="journal article" date="2015" name="J. Clin. Virol.">
        <title>Salivirus type 1 and type 2 in patients with acute gastroenteritis, Germany.</title>
        <authorList>
            <person name="Aldabbagh S."/>
            <person name="Eckerle I."/>
            <person name="Muller A."/>
            <person name="Delwart E.L."/>
            <person name="Eis-Hubinger A.M."/>
        </authorList>
    </citation>
    <scope>NUCLEOTIDE SEQUENCE [LARGE SCALE GENOMIC DNA]</scope>
    <source>
        <strain evidence="36">BN-2</strain>
    </source>
</reference>
<evidence type="ECO:0000256" key="20">
    <source>
        <dbReference type="ARBA" id="ARBA00022807"/>
    </source>
</evidence>
<evidence type="ECO:0000256" key="15">
    <source>
        <dbReference type="ARBA" id="ARBA00022707"/>
    </source>
</evidence>
<dbReference type="Gene3D" id="3.30.70.270">
    <property type="match status" value="2"/>
</dbReference>
<dbReference type="Pfam" id="PF00910">
    <property type="entry name" value="RNA_helicase"/>
    <property type="match status" value="1"/>
</dbReference>
<feature type="domain" description="Peptidase C3" evidence="35">
    <location>
        <begin position="1697"/>
        <end position="1886"/>
    </location>
</feature>
<evidence type="ECO:0000256" key="8">
    <source>
        <dbReference type="ARBA" id="ARBA00022553"/>
    </source>
</evidence>
<dbReference type="PROSITE" id="PS51874">
    <property type="entry name" value="PCV_3C_PRO"/>
    <property type="match status" value="1"/>
</dbReference>
<keyword evidence="5" id="KW-0696">RNA-directed RNA polymerase</keyword>
<evidence type="ECO:0000256" key="30">
    <source>
        <dbReference type="ARBA" id="ARBA00023296"/>
    </source>
</evidence>
<feature type="region of interest" description="Disordered" evidence="32">
    <location>
        <begin position="1674"/>
        <end position="1696"/>
    </location>
</feature>
<sequence length="2370" mass="255120">MMEGSNGFSSSLAGLSSSRSSLRLLTHFLSLPPLNHDARRHSGWYRSPPTLPVNVYLNEQFDNLCLAALRYPGSKLYPSVYTLFPDVSPLKIPQSVPAFAHLVQRQGLRRQGNSITNIYGNGNDVTTDVGANGMSLPIAVGDMPTASSSEAPLGSNKGGSSTSPKSTSNGNVVRGSRYSKWWEPAAARALDRALDHAVDATDAVAGAASKGIKAGATKLSNKLTGSQTTALLALPGNIAGGAPSATVNANNTSISSQALLPSVNPYPSTPAVSLPNPDAPTQVGPAADRQWLVDTLSWSETIAPLTVFSGPKALTPGVYPPSIEPNTGVYPLPAALCVSHPESVFSTAYNAHAYFNCGFDVTVVVNASQFHGGSLIVLAMAEGLGDITPADSSTWFNFPHAIINLANSNAATLKLPYIGVTPNTSTEGLHNYWTILFAPLTSLATPTGSPTSVKVSLFVSPIDSAFYGLRFPIPFPTPQHWKTRAVPGAGTYGSVVAGQEIPLVGYAPAAPPRDYLPGRVRNWLEYAARHSWERNLTWTSADEVGDQLVSYPIQPETLANTQTNAAFVLSLFSQWRGSLQISLIFTGPAQCYGRLLLAYTPPSANPPTTIDEANNGTYDVWDVNGDSTYTFTIPFCSQAYWKTVDIGTSSGLVSNNGYFTVFVMNPLVTPGPSPPSATVAAFLHVADDFDVRLPQCPALGFQSGADGADVQPAPTSDLSDGNPTTDPAPRDNFDYPHHPVDPSTDLAFYFSQYRWFGLNESLTPLNVTGGLFYHVSLNPINFQQSSLLSVLGAFTYIYANLSLNINISAPSQPCTFYVYYAPPGASVPTVQSLAELSFFTHTATPLNQTASTNITVSVPYSSPQSVLCTSFGGFGLQNGGDPGNLHSNTWGTLILYVDLPQNDSVSVSAYISFRDFEAYVPRQTPGVGPIPTSTSIVRVARPTPKPRMVRRQGGTLADLILTPESRCFIIAHTTAPYYSILLVNPDEEYAISMFSHGDESVLRYSSRDGTRLTPTAPAFFLCAAASVDTVLPYSISQSHLWLSDLTGIPLRAVPPLTLFLSAGAALCAGAQTLIAVAQGGSTPETPPAPYRALLRRQGLGDLPDAAKGLSAALESVARVAGDADIATSSQAIASSINSLSNSIDGATTFMQNFFSGLAPKNPTSPLQHLFAKLIKWVTKIIGSLIIICNNPTPSALIGVSLMLCGDLAEDITEFFSNLGNPLAAVFYRCARALGLSPTPQSAAQAAGGRQGVRDYNDIMSALRNTDWFFEKIMSHIKNLLEWLGVLVKDDPRTKLNSQHEKILELYTDSVTASSTPPSELSADAIRSNLDLAKQLLTLSHAANSVTHIQLCTRAITNYSTALSAISLVGTPGTRPEPLVVYLYGPPGTGKSLLASLLASTLAQALSGDPNNYYSPSSPDCKFYDGYSGQPVHYIDDIGQDPDGADWADFVNIVSSAPFIVPMADVNDKGRFYTSRVVIVTSNFPGPNPRSARCVAALDRRLHIRLNVTARDGVAFSAAAALKPSEPPTATRYCKFSNPLTQFTMFKLAVDYKSVVLPNTPLSCFDELVDFILGSLRDRASVNSLLSGMVRTDVTRQGGNAGAPAPPAAPLPSVLPSVPSQDPFTRAVNENRPVSFLSKLWSWRAPIFAASSFLSLIAATLTIVRCLRDLRSTQGAYNGTPVPKPRKKDLPKQPVYSGPVRRQGFDPAVMKIMGNVDSFVTLSGSKPIWTMSCLWIGGRNLIAPSHAFVSDDYEITHIRVGSRTLDVSRVTRVDDGELSLISVPDGPEHKSLIRYIRSASPKSGILASKFSDTPVFVSFWNGKPHSTPLPGVVDEKDSFTYRCSSFQGLCGSPMIATDPGGLGILGIHVAGVAGYNGFSARLTPDRVQAFLSNLATPQSVLHFHPPMGPPAHVSRRSRLHPSPAFGAFPITKEPAALSRKDPRLPEGTDLDAITLAKHDKGDIAAPWPCMEEAADWYFSQLPDKLPVLSQEDAIRGLDHMDAIDLSQSPGYPWTTQGRSRRSLFDEDGNPVPELQDAIDSVWDGGSYIYQSFLKDELRPTAKARAGKTRIVEAAPIQAIVVGRRLLGSLINHLQGNPLQHGSAVGCNPDIHWTQIFHSLTPFSNVWSIDYSCFDATIPSVLLSAIASRIAARSDQPGRVLDYLSYTTTSYHVYDSMWYTMIGGNPSGCVGTSILNTIANNIAVISAMMYCNKFDPRDPPVLYCYGDDLIWGSNQDFHPRELQAFYQKFTNFVVTPADKASDFPDSSSIFDITFLKRYFVPDDVHPHLIHPVMDEQTLTNSIMWLRGGEFEEVLRSLETLAFHSGPKNYSAWCETIKAKIRENGCDAAFTPYSVLQRGWVSTCMTGPYPLTG</sequence>
<keyword evidence="14" id="KW-1143">T=pseudo3 icosahedral capsid protein</keyword>
<feature type="region of interest" description="Disordered" evidence="32">
    <location>
        <begin position="704"/>
        <end position="736"/>
    </location>
</feature>
<dbReference type="GO" id="GO:0003724">
    <property type="term" value="F:RNA helicase activity"/>
    <property type="evidence" value="ECO:0007669"/>
    <property type="project" value="InterPro"/>
</dbReference>
<evidence type="ECO:0000256" key="10">
    <source>
        <dbReference type="ARBA" id="ARBA00022581"/>
    </source>
</evidence>
<comment type="subcellular location">
    <subcellularLocation>
        <location evidence="1">Host cytoplasmic vesicle membrane</location>
        <topology evidence="1">Peripheral membrane protein</topology>
        <orientation evidence="1">Cytoplasmic side</orientation>
    </subcellularLocation>
    <subcellularLocation>
        <location evidence="2">Virion</location>
    </subcellularLocation>
</comment>
<dbReference type="SUPFAM" id="SSF88633">
    <property type="entry name" value="Positive stranded ssRNA viruses"/>
    <property type="match status" value="2"/>
</dbReference>
<dbReference type="GO" id="GO:0034220">
    <property type="term" value="P:monoatomic ion transmembrane transport"/>
    <property type="evidence" value="ECO:0007669"/>
    <property type="project" value="UniProtKB-KW"/>
</dbReference>
<dbReference type="GO" id="GO:0003968">
    <property type="term" value="F:RNA-directed RNA polymerase activity"/>
    <property type="evidence" value="ECO:0007669"/>
    <property type="project" value="UniProtKB-KW"/>
</dbReference>
<keyword evidence="15" id="KW-0519">Myristate</keyword>
<keyword evidence="18" id="KW-1161">Viral attachment to host cell</keyword>
<keyword evidence="7" id="KW-0191">Covalent protein-RNA linkage</keyword>
<dbReference type="Gene3D" id="1.20.960.20">
    <property type="match status" value="1"/>
</dbReference>
<name>A0A0N9H9R3_9PICO</name>
<dbReference type="GO" id="GO:0019062">
    <property type="term" value="P:virion attachment to host cell"/>
    <property type="evidence" value="ECO:0007669"/>
    <property type="project" value="UniProtKB-KW"/>
</dbReference>
<evidence type="ECO:0000256" key="24">
    <source>
        <dbReference type="ARBA" id="ARBA00022953"/>
    </source>
</evidence>
<feature type="compositionally biased region" description="Low complexity" evidence="32">
    <location>
        <begin position="154"/>
        <end position="171"/>
    </location>
</feature>
<dbReference type="SUPFAM" id="SSF50494">
    <property type="entry name" value="Trypsin-like serine proteases"/>
    <property type="match status" value="1"/>
</dbReference>
<evidence type="ECO:0000259" key="33">
    <source>
        <dbReference type="PROSITE" id="PS50507"/>
    </source>
</evidence>
<dbReference type="Proteomes" id="UP000110109">
    <property type="component" value="Genome"/>
</dbReference>
<evidence type="ECO:0000256" key="16">
    <source>
        <dbReference type="ARBA" id="ARBA00022741"/>
    </source>
</evidence>
<evidence type="ECO:0000256" key="32">
    <source>
        <dbReference type="SAM" id="MobiDB-lite"/>
    </source>
</evidence>
<dbReference type="Gene3D" id="2.40.10.10">
    <property type="entry name" value="Trypsin-like serine proteases"/>
    <property type="match status" value="1"/>
</dbReference>
<evidence type="ECO:0000256" key="25">
    <source>
        <dbReference type="ARBA" id="ARBA00023039"/>
    </source>
</evidence>
<dbReference type="InterPro" id="IPR009003">
    <property type="entry name" value="Peptidase_S1_PA"/>
</dbReference>
<dbReference type="PRINTS" id="PR00918">
    <property type="entry name" value="CALICVIRUSNS"/>
</dbReference>
<evidence type="ECO:0000256" key="11">
    <source>
        <dbReference type="ARBA" id="ARBA00022670"/>
    </source>
</evidence>
<dbReference type="GO" id="GO:0039694">
    <property type="term" value="P:viral RNA genome replication"/>
    <property type="evidence" value="ECO:0007669"/>
    <property type="project" value="InterPro"/>
</dbReference>
<keyword evidence="22" id="KW-0946">Virion</keyword>
<keyword evidence="31" id="KW-0407">Ion channel</keyword>
<evidence type="ECO:0000256" key="19">
    <source>
        <dbReference type="ARBA" id="ARBA00022806"/>
    </source>
</evidence>
<dbReference type="GO" id="GO:0005198">
    <property type="term" value="F:structural molecule activity"/>
    <property type="evidence" value="ECO:0007669"/>
    <property type="project" value="InterPro"/>
</dbReference>
<keyword evidence="28" id="KW-1035">Host cytoplasm</keyword>
<keyword evidence="4" id="KW-0813">Transport</keyword>
<evidence type="ECO:0000256" key="21">
    <source>
        <dbReference type="ARBA" id="ARBA00022840"/>
    </source>
</evidence>
<keyword evidence="21" id="KW-0067">ATP-binding</keyword>
<feature type="region of interest" description="Disordered" evidence="32">
    <location>
        <begin position="2007"/>
        <end position="2026"/>
    </location>
</feature>
<dbReference type="InterPro" id="IPR044067">
    <property type="entry name" value="PCV_3C_PRO"/>
</dbReference>
<evidence type="ECO:0000256" key="28">
    <source>
        <dbReference type="ARBA" id="ARBA00023200"/>
    </source>
</evidence>
<evidence type="ECO:0000256" key="6">
    <source>
        <dbReference type="ARBA" id="ARBA00022488"/>
    </source>
</evidence>
<keyword evidence="19" id="KW-0347">Helicase</keyword>
<protein>
    <recommendedName>
        <fullName evidence="3">Genome polyprotein</fullName>
    </recommendedName>
</protein>
<evidence type="ECO:0000256" key="23">
    <source>
        <dbReference type="ARBA" id="ARBA00022870"/>
    </source>
</evidence>
<evidence type="ECO:0000256" key="18">
    <source>
        <dbReference type="ARBA" id="ARBA00022804"/>
    </source>
</evidence>
<evidence type="ECO:0000256" key="22">
    <source>
        <dbReference type="ARBA" id="ARBA00022844"/>
    </source>
</evidence>
<keyword evidence="25" id="KW-1182">Viral ion channel</keyword>
<dbReference type="Pfam" id="PF00680">
    <property type="entry name" value="RdRP_1"/>
    <property type="match status" value="1"/>
</dbReference>
<evidence type="ECO:0000313" key="36">
    <source>
        <dbReference type="EMBL" id="ALF96100.1"/>
    </source>
</evidence>
<dbReference type="Pfam" id="PF00073">
    <property type="entry name" value="Rhv"/>
    <property type="match status" value="2"/>
</dbReference>
<dbReference type="InterPro" id="IPR001205">
    <property type="entry name" value="RNA-dir_pol_C"/>
</dbReference>
<keyword evidence="17" id="KW-0378">Hydrolase</keyword>
<evidence type="ECO:0000256" key="7">
    <source>
        <dbReference type="ARBA" id="ARBA00022520"/>
    </source>
</evidence>
<dbReference type="InterPro" id="IPR059138">
    <property type="entry name" value="Pico_VP1"/>
</dbReference>
<dbReference type="Gene3D" id="2.60.120.20">
    <property type="match status" value="3"/>
</dbReference>
<keyword evidence="12" id="KW-0808">Transferase</keyword>
<dbReference type="PROSITE" id="PS50507">
    <property type="entry name" value="RDRP_SSRNA_POS"/>
    <property type="match status" value="1"/>
</dbReference>
<feature type="domain" description="RdRp catalytic" evidence="33">
    <location>
        <begin position="2122"/>
        <end position="2239"/>
    </location>
</feature>
<proteinExistence type="predicted"/>
<dbReference type="GO" id="GO:0006351">
    <property type="term" value="P:DNA-templated transcription"/>
    <property type="evidence" value="ECO:0007669"/>
    <property type="project" value="InterPro"/>
</dbReference>
<evidence type="ECO:0000256" key="27">
    <source>
        <dbReference type="ARBA" id="ARBA00023136"/>
    </source>
</evidence>
<keyword evidence="10" id="KW-0945">Host-virus interaction</keyword>
<evidence type="ECO:0000256" key="2">
    <source>
        <dbReference type="ARBA" id="ARBA00004328"/>
    </source>
</evidence>
<evidence type="ECO:0000259" key="34">
    <source>
        <dbReference type="PROSITE" id="PS51218"/>
    </source>
</evidence>
<keyword evidence="16" id="KW-0547">Nucleotide-binding</keyword>
<evidence type="ECO:0000256" key="12">
    <source>
        <dbReference type="ARBA" id="ARBA00022679"/>
    </source>
</evidence>
<evidence type="ECO:0000256" key="9">
    <source>
        <dbReference type="ARBA" id="ARBA00022561"/>
    </source>
</evidence>
<dbReference type="InterPro" id="IPR029053">
    <property type="entry name" value="Viral_coat"/>
</dbReference>
<dbReference type="InterPro" id="IPR043502">
    <property type="entry name" value="DNA/RNA_pol_sf"/>
</dbReference>
<evidence type="ECO:0000256" key="3">
    <source>
        <dbReference type="ARBA" id="ARBA00020107"/>
    </source>
</evidence>
<evidence type="ECO:0000256" key="31">
    <source>
        <dbReference type="ARBA" id="ARBA00023303"/>
    </source>
</evidence>
<evidence type="ECO:0000256" key="17">
    <source>
        <dbReference type="ARBA" id="ARBA00022801"/>
    </source>
</evidence>
<evidence type="ECO:0000256" key="1">
    <source>
        <dbReference type="ARBA" id="ARBA00004295"/>
    </source>
</evidence>
<keyword evidence="8" id="KW-0597">Phosphoprotein</keyword>
<evidence type="ECO:0000256" key="26">
    <source>
        <dbReference type="ARBA" id="ARBA00023065"/>
    </source>
</evidence>
<keyword evidence="29" id="KW-0449">Lipoprotein</keyword>
<evidence type="ECO:0000313" key="37">
    <source>
        <dbReference type="Proteomes" id="UP000110109"/>
    </source>
</evidence>
<dbReference type="PROSITE" id="PS51218">
    <property type="entry name" value="SF3_HELICASE_2"/>
    <property type="match status" value="1"/>
</dbReference>
<dbReference type="CDD" id="cd00205">
    <property type="entry name" value="rhv_like"/>
    <property type="match status" value="2"/>
</dbReference>
<evidence type="ECO:0000256" key="14">
    <source>
        <dbReference type="ARBA" id="ARBA00022706"/>
    </source>
</evidence>
<dbReference type="GO" id="GO:0006508">
    <property type="term" value="P:proteolysis"/>
    <property type="evidence" value="ECO:0007669"/>
    <property type="project" value="UniProtKB-KW"/>
</dbReference>
<dbReference type="SUPFAM" id="SSF52540">
    <property type="entry name" value="P-loop containing nucleoside triphosphate hydrolases"/>
    <property type="match status" value="1"/>
</dbReference>
<dbReference type="GO" id="GO:0046718">
    <property type="term" value="P:symbiont entry into host cell"/>
    <property type="evidence" value="ECO:0007669"/>
    <property type="project" value="UniProtKB-KW"/>
</dbReference>
<dbReference type="EMBL" id="KP247439">
    <property type="protein sequence ID" value="ALF96100.1"/>
    <property type="molecule type" value="Genomic_RNA"/>
</dbReference>
<evidence type="ECO:0000256" key="13">
    <source>
        <dbReference type="ARBA" id="ARBA00022695"/>
    </source>
</evidence>
<dbReference type="InterPro" id="IPR033703">
    <property type="entry name" value="Rhv-like"/>
</dbReference>
<dbReference type="InterPro" id="IPR004004">
    <property type="entry name" value="Helic/Pol/Pept_Calicivir-typ"/>
</dbReference>